<reference evidence="2 3" key="1">
    <citation type="submission" date="2019-09" db="EMBL/GenBank/DDBJ databases">
        <title>A chromosome-level genome assembly of the Chinese tupelo Nyssa sinensis.</title>
        <authorList>
            <person name="Yang X."/>
            <person name="Kang M."/>
            <person name="Yang Y."/>
            <person name="Xiong H."/>
            <person name="Wang M."/>
            <person name="Zhang Z."/>
            <person name="Wang Z."/>
            <person name="Wu H."/>
            <person name="Ma T."/>
            <person name="Liu J."/>
            <person name="Xi Z."/>
        </authorList>
    </citation>
    <scope>NUCLEOTIDE SEQUENCE [LARGE SCALE GENOMIC DNA]</scope>
    <source>
        <strain evidence="2">J267</strain>
        <tissue evidence="2">Leaf</tissue>
    </source>
</reference>
<dbReference type="InterPro" id="IPR056789">
    <property type="entry name" value="LRR_R13L1-DRL21"/>
</dbReference>
<keyword evidence="3" id="KW-1185">Reference proteome</keyword>
<dbReference type="Gene3D" id="3.80.10.10">
    <property type="entry name" value="Ribonuclease Inhibitor"/>
    <property type="match status" value="2"/>
</dbReference>
<dbReference type="Pfam" id="PF13855">
    <property type="entry name" value="LRR_8"/>
    <property type="match status" value="1"/>
</dbReference>
<feature type="domain" description="R13L1/DRL21-like LRR repeat region" evidence="1">
    <location>
        <begin position="175"/>
        <end position="315"/>
    </location>
</feature>
<protein>
    <recommendedName>
        <fullName evidence="1">R13L1/DRL21-like LRR repeat region domain-containing protein</fullName>
    </recommendedName>
</protein>
<evidence type="ECO:0000313" key="2">
    <source>
        <dbReference type="EMBL" id="KAA8521496.1"/>
    </source>
</evidence>
<evidence type="ECO:0000313" key="3">
    <source>
        <dbReference type="Proteomes" id="UP000325577"/>
    </source>
</evidence>
<sequence length="330" mass="37487">MIVGRGFDPSNLARTRHFSIACNFNSSFVQDLFEAAHLRTLIFLSPGGNFEELHFLPYKFIYLRVLDLCGCGIKRVQNSINVLTYLRCLDLSNNPIQTLPNTICDLQNLQTLNLLGCNNLVGLPLDMGKVISLRHLDTKGCEALIRMPARIRNLVHLQTLPIYIVDEETRESILEFNRLNLRGELNIKCLENVRDAKEAEKANLRGKGDLHMLGLLWGNNEDHNLKPVKGTTSHAGPSHQNNSDTGFEDVEHVLKCLEPHPNLKKFSIKGYAGINFPHWYLPKLVVLELINCRRCKLLPTFGQFLNLKTLYLQGMDCVMRIAQEFYCGNS</sequence>
<dbReference type="OrthoDB" id="773208at2759"/>
<evidence type="ECO:0000259" key="1">
    <source>
        <dbReference type="Pfam" id="PF25019"/>
    </source>
</evidence>
<dbReference type="EMBL" id="CM018048">
    <property type="protein sequence ID" value="KAA8521496.1"/>
    <property type="molecule type" value="Genomic_DNA"/>
</dbReference>
<dbReference type="AlphaFoldDB" id="A0A5J4ZUG2"/>
<name>A0A5J4ZUG2_9ASTE</name>
<dbReference type="PANTHER" id="PTHR47186:SF3">
    <property type="entry name" value="OS09G0267800 PROTEIN"/>
    <property type="match status" value="1"/>
</dbReference>
<organism evidence="2 3">
    <name type="scientific">Nyssa sinensis</name>
    <dbReference type="NCBI Taxonomy" id="561372"/>
    <lineage>
        <taxon>Eukaryota</taxon>
        <taxon>Viridiplantae</taxon>
        <taxon>Streptophyta</taxon>
        <taxon>Embryophyta</taxon>
        <taxon>Tracheophyta</taxon>
        <taxon>Spermatophyta</taxon>
        <taxon>Magnoliopsida</taxon>
        <taxon>eudicotyledons</taxon>
        <taxon>Gunneridae</taxon>
        <taxon>Pentapetalae</taxon>
        <taxon>asterids</taxon>
        <taxon>Cornales</taxon>
        <taxon>Nyssaceae</taxon>
        <taxon>Nyssa</taxon>
    </lineage>
</organism>
<dbReference type="Proteomes" id="UP000325577">
    <property type="component" value="Linkage Group LG5"/>
</dbReference>
<dbReference type="Pfam" id="PF25019">
    <property type="entry name" value="LRR_R13L1-DRL21"/>
    <property type="match status" value="1"/>
</dbReference>
<dbReference type="PANTHER" id="PTHR47186">
    <property type="entry name" value="LEUCINE-RICH REPEAT-CONTAINING PROTEIN 57"/>
    <property type="match status" value="1"/>
</dbReference>
<dbReference type="InterPro" id="IPR032675">
    <property type="entry name" value="LRR_dom_sf"/>
</dbReference>
<accession>A0A5J4ZUG2</accession>
<dbReference type="InterPro" id="IPR001611">
    <property type="entry name" value="Leu-rich_rpt"/>
</dbReference>
<dbReference type="SUPFAM" id="SSF52058">
    <property type="entry name" value="L domain-like"/>
    <property type="match status" value="1"/>
</dbReference>
<gene>
    <name evidence="2" type="ORF">F0562_012194</name>
</gene>
<dbReference type="PROSITE" id="PS51450">
    <property type="entry name" value="LRR"/>
    <property type="match status" value="1"/>
</dbReference>
<proteinExistence type="predicted"/>